<dbReference type="EMBL" id="CAJZAG010000005">
    <property type="protein sequence ID" value="CAG9174083.1"/>
    <property type="molecule type" value="Genomic_DNA"/>
</dbReference>
<dbReference type="InterPro" id="IPR021710">
    <property type="entry name" value="DUF3293"/>
</dbReference>
<comment type="caution">
    <text evidence="1">The sequence shown here is derived from an EMBL/GenBank/DDBJ whole genome shotgun (WGS) entry which is preliminary data.</text>
</comment>
<organism evidence="1 2">
    <name type="scientific">Cupriavidus pampae</name>
    <dbReference type="NCBI Taxonomy" id="659251"/>
    <lineage>
        <taxon>Bacteria</taxon>
        <taxon>Pseudomonadati</taxon>
        <taxon>Pseudomonadota</taxon>
        <taxon>Betaproteobacteria</taxon>
        <taxon>Burkholderiales</taxon>
        <taxon>Burkholderiaceae</taxon>
        <taxon>Cupriavidus</taxon>
    </lineage>
</organism>
<evidence type="ECO:0000313" key="1">
    <source>
        <dbReference type="EMBL" id="CAG9174083.1"/>
    </source>
</evidence>
<evidence type="ECO:0008006" key="3">
    <source>
        <dbReference type="Google" id="ProtNLM"/>
    </source>
</evidence>
<evidence type="ECO:0000313" key="2">
    <source>
        <dbReference type="Proteomes" id="UP000706525"/>
    </source>
</evidence>
<protein>
    <recommendedName>
        <fullName evidence="3">DUF3293 domain-containing protein</fullName>
    </recommendedName>
</protein>
<dbReference type="RefSeq" id="WP_223989573.1">
    <property type="nucleotide sequence ID" value="NZ_CAJZAG010000005.1"/>
</dbReference>
<name>A0ABM8X2H8_9BURK</name>
<gene>
    <name evidence="1" type="ORF">LMG32289_03042</name>
</gene>
<keyword evidence="2" id="KW-1185">Reference proteome</keyword>
<proteinExistence type="predicted"/>
<dbReference type="Proteomes" id="UP000706525">
    <property type="component" value="Unassembled WGS sequence"/>
</dbReference>
<reference evidence="1 2" key="1">
    <citation type="submission" date="2021-08" db="EMBL/GenBank/DDBJ databases">
        <authorList>
            <person name="Peeters C."/>
        </authorList>
    </citation>
    <scope>NUCLEOTIDE SEQUENCE [LARGE SCALE GENOMIC DNA]</scope>
    <source>
        <strain evidence="1 2">LMG 32289</strain>
    </source>
</reference>
<dbReference type="Pfam" id="PF11697">
    <property type="entry name" value="DUF3293"/>
    <property type="match status" value="1"/>
</dbReference>
<sequence length="151" mass="16038">MSSNVHKTRGGVPTAIARDVIDAYLETEYCVGGDLPCVLKIGEHSATLAALHRQHGAHCSAFVTAWNPYSEADSPARNVERQQALMTALAQRGLTGVPGIGQHPDNGWPGEESLLVPGLGLDDACALGMRFGQNALVWSAEDAVPQLILLR</sequence>
<accession>A0ABM8X2H8</accession>